<dbReference type="Gene3D" id="3.30.565.10">
    <property type="entry name" value="Histidine kinase-like ATPase, C-terminal domain"/>
    <property type="match status" value="1"/>
</dbReference>
<accession>A0A7U3YK71</accession>
<dbReference type="SUPFAM" id="SSF55785">
    <property type="entry name" value="PYP-like sensor domain (PAS domain)"/>
    <property type="match status" value="1"/>
</dbReference>
<evidence type="ECO:0000259" key="15">
    <source>
        <dbReference type="PROSITE" id="PS50113"/>
    </source>
</evidence>
<dbReference type="Gene3D" id="1.10.287.130">
    <property type="match status" value="1"/>
</dbReference>
<dbReference type="SMART" id="SM00388">
    <property type="entry name" value="HisKA"/>
    <property type="match status" value="1"/>
</dbReference>
<dbReference type="CDD" id="cd13706">
    <property type="entry name" value="PBP2_HisK_like_1"/>
    <property type="match status" value="1"/>
</dbReference>
<dbReference type="InterPro" id="IPR013767">
    <property type="entry name" value="PAS_fold"/>
</dbReference>
<keyword evidence="11" id="KW-0472">Membrane</keyword>
<reference evidence="16 17" key="1">
    <citation type="journal article" date="2011" name="Stand. Genomic Sci.">
        <title>Complete genome sequence of Desulfobulbus propionicus type strain (1pr3).</title>
        <authorList>
            <person name="Pagani I."/>
            <person name="Lapidus A."/>
            <person name="Nolan M."/>
            <person name="Lucas S."/>
            <person name="Hammon N."/>
            <person name="Deshpande S."/>
            <person name="Cheng J.F."/>
            <person name="Chertkov O."/>
            <person name="Davenport K."/>
            <person name="Tapia R."/>
            <person name="Han C."/>
            <person name="Goodwin L."/>
            <person name="Pitluck S."/>
            <person name="Liolios K."/>
            <person name="Mavromatis K."/>
            <person name="Ivanova N."/>
            <person name="Mikhailova N."/>
            <person name="Pati A."/>
            <person name="Chen A."/>
            <person name="Palaniappan K."/>
            <person name="Land M."/>
            <person name="Hauser L."/>
            <person name="Chang Y.J."/>
            <person name="Jeffries C.D."/>
            <person name="Detter J.C."/>
            <person name="Brambilla E."/>
            <person name="Kannan K.P."/>
            <person name="Djao O.D."/>
            <person name="Rohde M."/>
            <person name="Pukall R."/>
            <person name="Spring S."/>
            <person name="Goker M."/>
            <person name="Sikorski J."/>
            <person name="Woyke T."/>
            <person name="Bristow J."/>
            <person name="Eisen J.A."/>
            <person name="Markowitz V."/>
            <person name="Hugenholtz P."/>
            <person name="Kyrpides N.C."/>
            <person name="Klenk H.P."/>
        </authorList>
    </citation>
    <scope>NUCLEOTIDE SEQUENCE [LARGE SCALE GENOMIC DNA]</scope>
    <source>
        <strain evidence="17">ATCC 33891 / DSM 2032 / 1pr3</strain>
    </source>
</reference>
<dbReference type="InterPro" id="IPR003661">
    <property type="entry name" value="HisK_dim/P_dom"/>
</dbReference>
<keyword evidence="11" id="KW-0812">Transmembrane</keyword>
<dbReference type="NCBIfam" id="TIGR00229">
    <property type="entry name" value="sensory_box"/>
    <property type="match status" value="1"/>
</dbReference>
<dbReference type="AlphaFoldDB" id="A0A7U3YK71"/>
<dbReference type="InterPro" id="IPR001610">
    <property type="entry name" value="PAC"/>
</dbReference>
<dbReference type="InterPro" id="IPR000700">
    <property type="entry name" value="PAS-assoc_C"/>
</dbReference>
<feature type="domain" description="Histidine kinase" evidence="12">
    <location>
        <begin position="462"/>
        <end position="685"/>
    </location>
</feature>
<dbReference type="InterPro" id="IPR000014">
    <property type="entry name" value="PAS"/>
</dbReference>
<dbReference type="InterPro" id="IPR011006">
    <property type="entry name" value="CheY-like_superfamily"/>
</dbReference>
<dbReference type="GO" id="GO:0005524">
    <property type="term" value="F:ATP binding"/>
    <property type="evidence" value="ECO:0007669"/>
    <property type="project" value="UniProtKB-KW"/>
</dbReference>
<keyword evidence="3 9" id="KW-0597">Phosphoprotein</keyword>
<dbReference type="EC" id="2.7.13.3" evidence="2"/>
<dbReference type="PROSITE" id="PS51257">
    <property type="entry name" value="PROKAR_LIPOPROTEIN"/>
    <property type="match status" value="1"/>
</dbReference>
<feature type="transmembrane region" description="Helical" evidence="11">
    <location>
        <begin position="272"/>
        <end position="293"/>
    </location>
</feature>
<dbReference type="InterPro" id="IPR036890">
    <property type="entry name" value="HATPase_C_sf"/>
</dbReference>
<dbReference type="Proteomes" id="UP000006365">
    <property type="component" value="Chromosome"/>
</dbReference>
<comment type="catalytic activity">
    <reaction evidence="1">
        <text>ATP + protein L-histidine = ADP + protein N-phospho-L-histidine.</text>
        <dbReference type="EC" id="2.7.13.3"/>
    </reaction>
</comment>
<feature type="coiled-coil region" evidence="10">
    <location>
        <begin position="426"/>
        <end position="453"/>
    </location>
</feature>
<evidence type="ECO:0000259" key="13">
    <source>
        <dbReference type="PROSITE" id="PS50110"/>
    </source>
</evidence>
<keyword evidence="10" id="KW-0175">Coiled coil</keyword>
<dbReference type="SMART" id="SM00062">
    <property type="entry name" value="PBPb"/>
    <property type="match status" value="1"/>
</dbReference>
<dbReference type="GO" id="GO:0006355">
    <property type="term" value="P:regulation of DNA-templated transcription"/>
    <property type="evidence" value="ECO:0007669"/>
    <property type="project" value="InterPro"/>
</dbReference>
<organism evidence="16 17">
    <name type="scientific">Desulfobulbus propionicus (strain ATCC 33891 / DSM 2032 / VKM B-1956 / 1pr3)</name>
    <dbReference type="NCBI Taxonomy" id="577650"/>
    <lineage>
        <taxon>Bacteria</taxon>
        <taxon>Pseudomonadati</taxon>
        <taxon>Thermodesulfobacteriota</taxon>
        <taxon>Desulfobulbia</taxon>
        <taxon>Desulfobulbales</taxon>
        <taxon>Desulfobulbaceae</taxon>
        <taxon>Desulfobulbus</taxon>
    </lineage>
</organism>
<feature type="modified residue" description="4-aspartylphosphate" evidence="9">
    <location>
        <position position="759"/>
    </location>
</feature>
<feature type="domain" description="Response regulatory" evidence="13">
    <location>
        <begin position="708"/>
        <end position="824"/>
    </location>
</feature>
<keyword evidence="7" id="KW-0067">ATP-binding</keyword>
<dbReference type="CDD" id="cd00130">
    <property type="entry name" value="PAS"/>
    <property type="match status" value="1"/>
</dbReference>
<dbReference type="SMART" id="SM00091">
    <property type="entry name" value="PAS"/>
    <property type="match status" value="1"/>
</dbReference>
<dbReference type="SMART" id="SM00086">
    <property type="entry name" value="PAC"/>
    <property type="match status" value="1"/>
</dbReference>
<evidence type="ECO:0000256" key="7">
    <source>
        <dbReference type="ARBA" id="ARBA00022840"/>
    </source>
</evidence>
<dbReference type="InterPro" id="IPR003594">
    <property type="entry name" value="HATPase_dom"/>
</dbReference>
<evidence type="ECO:0000313" key="16">
    <source>
        <dbReference type="EMBL" id="ADW16778.1"/>
    </source>
</evidence>
<dbReference type="InterPro" id="IPR035965">
    <property type="entry name" value="PAS-like_dom_sf"/>
</dbReference>
<proteinExistence type="predicted"/>
<dbReference type="KEGG" id="dpr:Despr_0602"/>
<dbReference type="Pfam" id="PF00989">
    <property type="entry name" value="PAS"/>
    <property type="match status" value="1"/>
</dbReference>
<dbReference type="SUPFAM" id="SSF53850">
    <property type="entry name" value="Periplasmic binding protein-like II"/>
    <property type="match status" value="1"/>
</dbReference>
<evidence type="ECO:0000256" key="8">
    <source>
        <dbReference type="ARBA" id="ARBA00023012"/>
    </source>
</evidence>
<evidence type="ECO:0000256" key="6">
    <source>
        <dbReference type="ARBA" id="ARBA00022777"/>
    </source>
</evidence>
<dbReference type="SUPFAM" id="SSF52172">
    <property type="entry name" value="CheY-like"/>
    <property type="match status" value="1"/>
</dbReference>
<dbReference type="PROSITE" id="PS50112">
    <property type="entry name" value="PAS"/>
    <property type="match status" value="1"/>
</dbReference>
<dbReference type="Pfam" id="PF00072">
    <property type="entry name" value="Response_reg"/>
    <property type="match status" value="1"/>
</dbReference>
<dbReference type="PANTHER" id="PTHR43065:SF42">
    <property type="entry name" value="TWO-COMPONENT SENSOR PPRA"/>
    <property type="match status" value="1"/>
</dbReference>
<dbReference type="PRINTS" id="PR00344">
    <property type="entry name" value="BCTRLSENSOR"/>
</dbReference>
<evidence type="ECO:0000256" key="1">
    <source>
        <dbReference type="ARBA" id="ARBA00000085"/>
    </source>
</evidence>
<dbReference type="SMART" id="SM00387">
    <property type="entry name" value="HATPase_c"/>
    <property type="match status" value="1"/>
</dbReference>
<dbReference type="SUPFAM" id="SSF47384">
    <property type="entry name" value="Homodimeric domain of signal transducing histidine kinase"/>
    <property type="match status" value="1"/>
</dbReference>
<protein>
    <recommendedName>
        <fullName evidence="2">histidine kinase</fullName>
        <ecNumber evidence="2">2.7.13.3</ecNumber>
    </recommendedName>
</protein>
<dbReference type="SUPFAM" id="SSF55874">
    <property type="entry name" value="ATPase domain of HSP90 chaperone/DNA topoisomerase II/histidine kinase"/>
    <property type="match status" value="1"/>
</dbReference>
<evidence type="ECO:0000256" key="5">
    <source>
        <dbReference type="ARBA" id="ARBA00022741"/>
    </source>
</evidence>
<dbReference type="InterPro" id="IPR001789">
    <property type="entry name" value="Sig_transdc_resp-reg_receiver"/>
</dbReference>
<evidence type="ECO:0000313" key="17">
    <source>
        <dbReference type="Proteomes" id="UP000006365"/>
    </source>
</evidence>
<dbReference type="PANTHER" id="PTHR43065">
    <property type="entry name" value="SENSOR HISTIDINE KINASE"/>
    <property type="match status" value="1"/>
</dbReference>
<dbReference type="InterPro" id="IPR005467">
    <property type="entry name" value="His_kinase_dom"/>
</dbReference>
<keyword evidence="4" id="KW-0808">Transferase</keyword>
<dbReference type="PROSITE" id="PS50109">
    <property type="entry name" value="HIS_KIN"/>
    <property type="match status" value="1"/>
</dbReference>
<dbReference type="Gene3D" id="3.40.190.10">
    <property type="entry name" value="Periplasmic binding protein-like II"/>
    <property type="match status" value="2"/>
</dbReference>
<keyword evidence="11" id="KW-1133">Transmembrane helix</keyword>
<feature type="domain" description="PAC" evidence="15">
    <location>
        <begin position="392"/>
        <end position="442"/>
    </location>
</feature>
<name>A0A7U3YK71_DESPD</name>
<keyword evidence="8" id="KW-0902">Two-component regulatory system</keyword>
<keyword evidence="5" id="KW-0547">Nucleotide-binding</keyword>
<dbReference type="SMART" id="SM00448">
    <property type="entry name" value="REC"/>
    <property type="match status" value="1"/>
</dbReference>
<dbReference type="Pfam" id="PF00512">
    <property type="entry name" value="HisKA"/>
    <property type="match status" value="1"/>
</dbReference>
<dbReference type="Pfam" id="PF00497">
    <property type="entry name" value="SBP_bac_3"/>
    <property type="match status" value="1"/>
</dbReference>
<evidence type="ECO:0000259" key="12">
    <source>
        <dbReference type="PROSITE" id="PS50109"/>
    </source>
</evidence>
<dbReference type="InterPro" id="IPR001638">
    <property type="entry name" value="Solute-binding_3/MltF_N"/>
</dbReference>
<dbReference type="GO" id="GO:0000155">
    <property type="term" value="F:phosphorelay sensor kinase activity"/>
    <property type="evidence" value="ECO:0007669"/>
    <property type="project" value="InterPro"/>
</dbReference>
<dbReference type="EMBL" id="CP002364">
    <property type="protein sequence ID" value="ADW16778.1"/>
    <property type="molecule type" value="Genomic_DNA"/>
</dbReference>
<evidence type="ECO:0000256" key="4">
    <source>
        <dbReference type="ARBA" id="ARBA00022679"/>
    </source>
</evidence>
<dbReference type="Gene3D" id="3.30.450.20">
    <property type="entry name" value="PAS domain"/>
    <property type="match status" value="1"/>
</dbReference>
<dbReference type="InterPro" id="IPR036097">
    <property type="entry name" value="HisK_dim/P_sf"/>
</dbReference>
<evidence type="ECO:0000256" key="11">
    <source>
        <dbReference type="SAM" id="Phobius"/>
    </source>
</evidence>
<evidence type="ECO:0000256" key="3">
    <source>
        <dbReference type="ARBA" id="ARBA00022553"/>
    </source>
</evidence>
<dbReference type="Gene3D" id="3.40.50.2300">
    <property type="match status" value="1"/>
</dbReference>
<feature type="domain" description="PAS" evidence="14">
    <location>
        <begin position="314"/>
        <end position="385"/>
    </location>
</feature>
<dbReference type="PROSITE" id="PS50113">
    <property type="entry name" value="PAC"/>
    <property type="match status" value="1"/>
</dbReference>
<sequence length="836" mass="93282">MHRHSRRIAMSGLHILPVLFLLSSCFVQGGMTQAADRQQAPIRTIKVVMDNNYPPYSFLGGEGVLQGIVVDQWRLWQRKTGIRAELTGLEWAEAQRRMAAGEFDVIDTIFRNEKREKLYDFTRPYADIAVPLFFHADISGISGPEDAVGFMVAAKAGGNVLDVLRRHGITDIVEYPSYEKIVEAARDGRVKVFTVDRPPALYYLHKMGILHRFRETPPLYNGEFHRAVKKGNLSLLAEVQKGFDLISEQEQRQIDRKWRGLPLLGPEWTRTLLLGAALVCLLVLCLFFWNYGLRKAVARRTRELKISEEGLRQSESRMRAVTNAAMDAIVMVDHRGMISYWNPAAESIFGYASEEVLHRDLHQLIADQRDRAAHRENLVHFSRTGQGNAVGRMLELRARHKNGHEIVIELSLSAIRVKDEWHAVGIARDITERKQLENERKKLQEQLVQSQKMEAIGTLAGGVAHDFNNMLGVILGYTEMALARTATADPLRDCLQRVYDAARRSADITRQLLAFARKQTVMPKVLDLNKTVEGLLGMLERLIGEDVELLWQPGAAVWPVLMDSSQIDQILVNLCINARDAMAGGGRIIIRTGNVVRDEGDDSRQAGLVPGEYVLLSVSDNGCGMDQETLSHLFEPFFTTKAMGRGTGLGLATLYGIVKQNKGMVAVSSEPGQGTTFTMHFPRYRSGHEEGERAEEERAMATAHGSETILLVEDEPSVLQLTKEMLALLGYTVLPAATPAEAIYLAREHEGTIHLLLSDVIMPEMNGRDLATHLSAFHPRMVWLFMSGYPADVIAHRGVLDTHVHFIQKPFTAGMLAAKVRAVLDGADSAANLGKT</sequence>
<evidence type="ECO:0000259" key="14">
    <source>
        <dbReference type="PROSITE" id="PS50112"/>
    </source>
</evidence>
<dbReference type="InterPro" id="IPR004358">
    <property type="entry name" value="Sig_transdc_His_kin-like_C"/>
</dbReference>
<evidence type="ECO:0000256" key="9">
    <source>
        <dbReference type="PROSITE-ProRule" id="PRU00169"/>
    </source>
</evidence>
<keyword evidence="17" id="KW-1185">Reference proteome</keyword>
<gene>
    <name evidence="16" type="ordered locus">Despr_0602</name>
</gene>
<dbReference type="CDD" id="cd00082">
    <property type="entry name" value="HisKA"/>
    <property type="match status" value="1"/>
</dbReference>
<dbReference type="Pfam" id="PF02518">
    <property type="entry name" value="HATPase_c"/>
    <property type="match status" value="1"/>
</dbReference>
<dbReference type="PROSITE" id="PS50110">
    <property type="entry name" value="RESPONSE_REGULATORY"/>
    <property type="match status" value="1"/>
</dbReference>
<keyword evidence="6 16" id="KW-0418">Kinase</keyword>
<evidence type="ECO:0000256" key="10">
    <source>
        <dbReference type="SAM" id="Coils"/>
    </source>
</evidence>
<evidence type="ECO:0000256" key="2">
    <source>
        <dbReference type="ARBA" id="ARBA00012438"/>
    </source>
</evidence>